<dbReference type="GO" id="GO:0022857">
    <property type="term" value="F:transmembrane transporter activity"/>
    <property type="evidence" value="ECO:0007669"/>
    <property type="project" value="InterPro"/>
</dbReference>
<gene>
    <name evidence="3" type="ORF">METZ01_LOCUS1717</name>
</gene>
<feature type="transmembrane region" description="Helical" evidence="1">
    <location>
        <begin position="114"/>
        <end position="134"/>
    </location>
</feature>
<dbReference type="Pfam" id="PF07690">
    <property type="entry name" value="MFS_1"/>
    <property type="match status" value="2"/>
</dbReference>
<protein>
    <recommendedName>
        <fullName evidence="2">Major facilitator superfamily (MFS) profile domain-containing protein</fullName>
    </recommendedName>
</protein>
<keyword evidence="1" id="KW-1133">Transmembrane helix</keyword>
<dbReference type="SUPFAM" id="SSF103473">
    <property type="entry name" value="MFS general substrate transporter"/>
    <property type="match status" value="1"/>
</dbReference>
<feature type="transmembrane region" description="Helical" evidence="1">
    <location>
        <begin position="179"/>
        <end position="200"/>
    </location>
</feature>
<dbReference type="PROSITE" id="PS50850">
    <property type="entry name" value="MFS"/>
    <property type="match status" value="1"/>
</dbReference>
<dbReference type="AlphaFoldDB" id="A0A381N5I2"/>
<evidence type="ECO:0000259" key="2">
    <source>
        <dbReference type="PROSITE" id="PS50850"/>
    </source>
</evidence>
<dbReference type="EMBL" id="UINC01000089">
    <property type="protein sequence ID" value="SUZ48863.1"/>
    <property type="molecule type" value="Genomic_DNA"/>
</dbReference>
<dbReference type="Gene3D" id="1.20.1250.20">
    <property type="entry name" value="MFS general substrate transporter like domains"/>
    <property type="match status" value="2"/>
</dbReference>
<dbReference type="PANTHER" id="PTHR11360:SF308">
    <property type="entry name" value="BLL3089 PROTEIN"/>
    <property type="match status" value="1"/>
</dbReference>
<feature type="transmembrane region" description="Helical" evidence="1">
    <location>
        <begin position="362"/>
        <end position="381"/>
    </location>
</feature>
<feature type="transmembrane region" description="Helical" evidence="1">
    <location>
        <begin position="270"/>
        <end position="291"/>
    </location>
</feature>
<proteinExistence type="predicted"/>
<feature type="domain" description="Major facilitator superfamily (MFS) profile" evidence="2">
    <location>
        <begin position="23"/>
        <end position="417"/>
    </location>
</feature>
<accession>A0A381N5I2</accession>
<feature type="transmembrane region" description="Helical" evidence="1">
    <location>
        <begin position="328"/>
        <end position="350"/>
    </location>
</feature>
<feature type="transmembrane region" description="Helical" evidence="1">
    <location>
        <begin position="21"/>
        <end position="46"/>
    </location>
</feature>
<dbReference type="InterPro" id="IPR020846">
    <property type="entry name" value="MFS_dom"/>
</dbReference>
<keyword evidence="1" id="KW-0472">Membrane</keyword>
<dbReference type="InterPro" id="IPR050327">
    <property type="entry name" value="Proton-linked_MCT"/>
</dbReference>
<feature type="transmembrane region" description="Helical" evidence="1">
    <location>
        <begin position="393"/>
        <end position="412"/>
    </location>
</feature>
<feature type="transmembrane region" description="Helical" evidence="1">
    <location>
        <begin position="303"/>
        <end position="322"/>
    </location>
</feature>
<reference evidence="3" key="1">
    <citation type="submission" date="2018-05" db="EMBL/GenBank/DDBJ databases">
        <authorList>
            <person name="Lanie J.A."/>
            <person name="Ng W.-L."/>
            <person name="Kazmierczak K.M."/>
            <person name="Andrzejewski T.M."/>
            <person name="Davidsen T.M."/>
            <person name="Wayne K.J."/>
            <person name="Tettelin H."/>
            <person name="Glass J.I."/>
            <person name="Rusch D."/>
            <person name="Podicherti R."/>
            <person name="Tsui H.-C.T."/>
            <person name="Winkler M.E."/>
        </authorList>
    </citation>
    <scope>NUCLEOTIDE SEQUENCE</scope>
</reference>
<evidence type="ECO:0000313" key="3">
    <source>
        <dbReference type="EMBL" id="SUZ48863.1"/>
    </source>
</evidence>
<feature type="transmembrane region" description="Helical" evidence="1">
    <location>
        <begin position="146"/>
        <end position="164"/>
    </location>
</feature>
<dbReference type="InterPro" id="IPR036259">
    <property type="entry name" value="MFS_trans_sf"/>
</dbReference>
<sequence length="430" mass="46668">MLAGLRRSLFQTLSRRVFYGWVILPVAAITMFGTGPGQSHLIGLFFDPLSRELGLTRTSLAAAYGSATLIAAFLLPKLGSFIDRVGPMRMLWILTLGLGAACILFSFASNWIYVAIGFGFLRFIGQGSLMLNCNNMVSQWFVRKRGFALGVMSLGFPISMAIHPPLCQWLIETIGWRETWIWLGISTWIILLPPILLFAYNKPEQVGLAPDGVIETADSPSSSTITGMTRAEALRTPAFYIITGSLFTLSMLVTALHVENKGILMEHGLSAQNAASMFTITGISAAIMMPIVGRMLDHFRTEWMLAGGLLIMVASLFSVTLVTGLSGAVIYALIFGLNNAVTMTFVGFMWPRYFGRKHLGSIQGFGQMIVIVGASLGPLPLAVALDSSGSYDITLRSLTILPILLAFVALFLRTPEKMSQLSKSTGETGS</sequence>
<feature type="transmembrane region" description="Helical" evidence="1">
    <location>
        <begin position="90"/>
        <end position="108"/>
    </location>
</feature>
<dbReference type="PANTHER" id="PTHR11360">
    <property type="entry name" value="MONOCARBOXYLATE TRANSPORTER"/>
    <property type="match status" value="1"/>
</dbReference>
<evidence type="ECO:0000256" key="1">
    <source>
        <dbReference type="SAM" id="Phobius"/>
    </source>
</evidence>
<organism evidence="3">
    <name type="scientific">marine metagenome</name>
    <dbReference type="NCBI Taxonomy" id="408172"/>
    <lineage>
        <taxon>unclassified sequences</taxon>
        <taxon>metagenomes</taxon>
        <taxon>ecological metagenomes</taxon>
    </lineage>
</organism>
<name>A0A381N5I2_9ZZZZ</name>
<feature type="transmembrane region" description="Helical" evidence="1">
    <location>
        <begin position="58"/>
        <end position="78"/>
    </location>
</feature>
<feature type="transmembrane region" description="Helical" evidence="1">
    <location>
        <begin position="238"/>
        <end position="258"/>
    </location>
</feature>
<dbReference type="InterPro" id="IPR011701">
    <property type="entry name" value="MFS"/>
</dbReference>
<keyword evidence="1" id="KW-0812">Transmembrane</keyword>